<dbReference type="AlphaFoldDB" id="A0A502EFW8"/>
<feature type="transmembrane region" description="Helical" evidence="1">
    <location>
        <begin position="29"/>
        <end position="50"/>
    </location>
</feature>
<keyword evidence="3" id="KW-1185">Reference proteome</keyword>
<gene>
    <name evidence="2" type="ORF">EAH80_07560</name>
</gene>
<evidence type="ECO:0000313" key="3">
    <source>
        <dbReference type="Proteomes" id="UP000320095"/>
    </source>
</evidence>
<reference evidence="2 3" key="1">
    <citation type="journal article" date="2019" name="Environ. Microbiol.">
        <title>Species interactions and distinct microbial communities in high Arctic permafrost affected cryosols are associated with the CH4 and CO2 gas fluxes.</title>
        <authorList>
            <person name="Altshuler I."/>
            <person name="Hamel J."/>
            <person name="Turney S."/>
            <person name="Magnuson E."/>
            <person name="Levesque R."/>
            <person name="Greer C."/>
            <person name="Whyte L.G."/>
        </authorList>
    </citation>
    <scope>NUCLEOTIDE SEQUENCE [LARGE SCALE GENOMIC DNA]</scope>
    <source>
        <strain evidence="2 3">S5.20</strain>
    </source>
</reference>
<dbReference type="EMBL" id="RCZG01000002">
    <property type="protein sequence ID" value="TPG35882.1"/>
    <property type="molecule type" value="Genomic_DNA"/>
</dbReference>
<protein>
    <submittedName>
        <fullName evidence="2">Uncharacterized protein</fullName>
    </submittedName>
</protein>
<keyword evidence="1" id="KW-1133">Transmembrane helix</keyword>
<organism evidence="2 3">
    <name type="scientific">Mycolicibacterium hodleri</name>
    <dbReference type="NCBI Taxonomy" id="49897"/>
    <lineage>
        <taxon>Bacteria</taxon>
        <taxon>Bacillati</taxon>
        <taxon>Actinomycetota</taxon>
        <taxon>Actinomycetes</taxon>
        <taxon>Mycobacteriales</taxon>
        <taxon>Mycobacteriaceae</taxon>
        <taxon>Mycolicibacterium</taxon>
    </lineage>
</organism>
<feature type="transmembrane region" description="Helical" evidence="1">
    <location>
        <begin position="56"/>
        <end position="73"/>
    </location>
</feature>
<dbReference type="RefSeq" id="WP_140689240.1">
    <property type="nucleotide sequence ID" value="NZ_RCZG01000002.1"/>
</dbReference>
<evidence type="ECO:0000313" key="2">
    <source>
        <dbReference type="EMBL" id="TPG35882.1"/>
    </source>
</evidence>
<proteinExistence type="predicted"/>
<comment type="caution">
    <text evidence="2">The sequence shown here is derived from an EMBL/GenBank/DDBJ whole genome shotgun (WGS) entry which is preliminary data.</text>
</comment>
<name>A0A502EFW8_9MYCO</name>
<keyword evidence="1" id="KW-0812">Transmembrane</keyword>
<sequence length="74" mass="7381">MIGPENGKLGQPRTAMPPASGGSINGMRVLLGLLLLFIAVGAVMGVIVAFSSGQPTIALIIGLVAAAFFARVGC</sequence>
<dbReference type="Proteomes" id="UP000320095">
    <property type="component" value="Unassembled WGS sequence"/>
</dbReference>
<keyword evidence="1" id="KW-0472">Membrane</keyword>
<accession>A0A502EFW8</accession>
<evidence type="ECO:0000256" key="1">
    <source>
        <dbReference type="SAM" id="Phobius"/>
    </source>
</evidence>